<dbReference type="InterPro" id="IPR027417">
    <property type="entry name" value="P-loop_NTPase"/>
</dbReference>
<dbReference type="Proteomes" id="UP000824055">
    <property type="component" value="Unassembled WGS sequence"/>
</dbReference>
<dbReference type="SUPFAM" id="SSF52540">
    <property type="entry name" value="P-loop containing nucleoside triphosphate hydrolases"/>
    <property type="match status" value="1"/>
</dbReference>
<dbReference type="GO" id="GO:0005524">
    <property type="term" value="F:ATP binding"/>
    <property type="evidence" value="ECO:0007669"/>
    <property type="project" value="UniProtKB-KW"/>
</dbReference>
<dbReference type="InterPro" id="IPR016136">
    <property type="entry name" value="DNA_helicase_N/primase_C"/>
</dbReference>
<evidence type="ECO:0000256" key="1">
    <source>
        <dbReference type="ARBA" id="ARBA00008428"/>
    </source>
</evidence>
<dbReference type="GO" id="GO:1990077">
    <property type="term" value="C:primosome complex"/>
    <property type="evidence" value="ECO:0007669"/>
    <property type="project" value="UniProtKB-KW"/>
</dbReference>
<keyword evidence="5" id="KW-0378">Hydrolase</keyword>
<accession>A0A9D2FYA2</accession>
<sequence>MGTRTKTTSLEDDIAQEEALLTDQECEEAVVCAMLNGEAYNADTDNLSPDCFACEHTRAAFLAIGERKKRGEEVDLPNVWATLRQMGDNHVDFPSLRQLALRRPSLDLDVKARCLAELATRRRLSRLGRQLRQGALRMDKELTAIVGQGLERLRHIDQTPLSDVVTLAQAMGQLRQQVAELGQEEPFSPSGFTCVDGNAMLRPGALTVIAAHSSHGKSALALTMAYNAAKRGHGVAYYSLEMDDKELAGRVAASLCDVEPKELLYGVGQRDKAELLSLLDGVMGSERETPVYFDSTAGHTIDSLMASIRFMARSKKVKGAVVDYLQILVQTLPRQNGQTEESALGGIVRQLKNLAKQEGIWILLLSQLNRNHGQEEPQESDLRGSGQILETADSCLLLWRPEKAGLRYRGELSAVDTHNTAQLRVAKARSGNDQERHILRFVADRAHFEQPAEPLPASQAQDSPASSRTFRRGRSQRKDKRGEATPPSAQRPSPSSPELPFPNGGQDTTKD</sequence>
<evidence type="ECO:0000313" key="14">
    <source>
        <dbReference type="EMBL" id="HIZ68877.1"/>
    </source>
</evidence>
<dbReference type="PROSITE" id="PS51199">
    <property type="entry name" value="SF4_HELICASE"/>
    <property type="match status" value="1"/>
</dbReference>
<reference evidence="14" key="1">
    <citation type="journal article" date="2021" name="PeerJ">
        <title>Extensive microbial diversity within the chicken gut microbiome revealed by metagenomics and culture.</title>
        <authorList>
            <person name="Gilroy R."/>
            <person name="Ravi A."/>
            <person name="Getino M."/>
            <person name="Pursley I."/>
            <person name="Horton D.L."/>
            <person name="Alikhan N.F."/>
            <person name="Baker D."/>
            <person name="Gharbi K."/>
            <person name="Hall N."/>
            <person name="Watson M."/>
            <person name="Adriaenssens E.M."/>
            <person name="Foster-Nyarko E."/>
            <person name="Jarju S."/>
            <person name="Secka A."/>
            <person name="Antonio M."/>
            <person name="Oren A."/>
            <person name="Chaudhuri R.R."/>
            <person name="La Ragione R."/>
            <person name="Hildebrand F."/>
            <person name="Pallen M.J."/>
        </authorList>
    </citation>
    <scope>NUCLEOTIDE SEQUENCE</scope>
    <source>
        <strain evidence="14">ChiHecec3B27-8219</strain>
    </source>
</reference>
<dbReference type="InterPro" id="IPR007693">
    <property type="entry name" value="DNA_helicase_DnaB-like_N"/>
</dbReference>
<evidence type="ECO:0000256" key="8">
    <source>
        <dbReference type="ARBA" id="ARBA00023125"/>
    </source>
</evidence>
<dbReference type="GO" id="GO:0043139">
    <property type="term" value="F:5'-3' DNA helicase activity"/>
    <property type="evidence" value="ECO:0007669"/>
    <property type="project" value="UniProtKB-EC"/>
</dbReference>
<reference evidence="14" key="2">
    <citation type="submission" date="2021-04" db="EMBL/GenBank/DDBJ databases">
        <authorList>
            <person name="Gilroy R."/>
        </authorList>
    </citation>
    <scope>NUCLEOTIDE SEQUENCE</scope>
    <source>
        <strain evidence="14">ChiHecec3B27-8219</strain>
    </source>
</reference>
<comment type="similarity">
    <text evidence="1">Belongs to the helicase family. DnaB subfamily.</text>
</comment>
<evidence type="ECO:0000259" key="13">
    <source>
        <dbReference type="PROSITE" id="PS51199"/>
    </source>
</evidence>
<dbReference type="GO" id="GO:0005829">
    <property type="term" value="C:cytosol"/>
    <property type="evidence" value="ECO:0007669"/>
    <property type="project" value="TreeGrafter"/>
</dbReference>
<organism evidence="14 15">
    <name type="scientific">Candidatus Prevotella avicola</name>
    <dbReference type="NCBI Taxonomy" id="2838738"/>
    <lineage>
        <taxon>Bacteria</taxon>
        <taxon>Pseudomonadati</taxon>
        <taxon>Bacteroidota</taxon>
        <taxon>Bacteroidia</taxon>
        <taxon>Bacteroidales</taxon>
        <taxon>Prevotellaceae</taxon>
        <taxon>Prevotella</taxon>
    </lineage>
</organism>
<keyword evidence="4" id="KW-0547">Nucleotide-binding</keyword>
<evidence type="ECO:0000256" key="5">
    <source>
        <dbReference type="ARBA" id="ARBA00022801"/>
    </source>
</evidence>
<dbReference type="InterPro" id="IPR007694">
    <property type="entry name" value="DNA_helicase_DnaB-like_C"/>
</dbReference>
<comment type="caution">
    <text evidence="14">The sequence shown here is derived from an EMBL/GenBank/DDBJ whole genome shotgun (WGS) entry which is preliminary data.</text>
</comment>
<keyword evidence="8" id="KW-0238">DNA-binding</keyword>
<evidence type="ECO:0000256" key="6">
    <source>
        <dbReference type="ARBA" id="ARBA00022806"/>
    </source>
</evidence>
<evidence type="ECO:0000256" key="12">
    <source>
        <dbReference type="SAM" id="MobiDB-lite"/>
    </source>
</evidence>
<evidence type="ECO:0000256" key="7">
    <source>
        <dbReference type="ARBA" id="ARBA00022840"/>
    </source>
</evidence>
<dbReference type="Gene3D" id="1.10.860.10">
    <property type="entry name" value="DNAb Helicase, Chain A"/>
    <property type="match status" value="1"/>
</dbReference>
<dbReference type="GO" id="GO:0016787">
    <property type="term" value="F:hydrolase activity"/>
    <property type="evidence" value="ECO:0007669"/>
    <property type="project" value="UniProtKB-KW"/>
</dbReference>
<name>A0A9D2FYA2_9BACT</name>
<evidence type="ECO:0000256" key="2">
    <source>
        <dbReference type="ARBA" id="ARBA00022515"/>
    </source>
</evidence>
<dbReference type="Pfam" id="PF00772">
    <property type="entry name" value="DnaB"/>
    <property type="match status" value="1"/>
</dbReference>
<protein>
    <recommendedName>
        <fullName evidence="10">DNA 5'-3' helicase</fullName>
        <ecNumber evidence="10">5.6.2.3</ecNumber>
    </recommendedName>
</protein>
<feature type="compositionally biased region" description="Low complexity" evidence="12">
    <location>
        <begin position="456"/>
        <end position="467"/>
    </location>
</feature>
<feature type="region of interest" description="Disordered" evidence="12">
    <location>
        <begin position="451"/>
        <end position="511"/>
    </location>
</feature>
<dbReference type="EC" id="5.6.2.3" evidence="10"/>
<dbReference type="PANTHER" id="PTHR30153:SF2">
    <property type="entry name" value="REPLICATIVE DNA HELICASE"/>
    <property type="match status" value="1"/>
</dbReference>
<keyword evidence="6" id="KW-0347">Helicase</keyword>
<proteinExistence type="inferred from homology"/>
<dbReference type="AlphaFoldDB" id="A0A9D2FYA2"/>
<dbReference type="GO" id="GO:0006269">
    <property type="term" value="P:DNA replication, synthesis of primer"/>
    <property type="evidence" value="ECO:0007669"/>
    <property type="project" value="UniProtKB-KW"/>
</dbReference>
<gene>
    <name evidence="14" type="ORF">H9966_03195</name>
</gene>
<dbReference type="GO" id="GO:0003677">
    <property type="term" value="F:DNA binding"/>
    <property type="evidence" value="ECO:0007669"/>
    <property type="project" value="UniProtKB-KW"/>
</dbReference>
<evidence type="ECO:0000256" key="3">
    <source>
        <dbReference type="ARBA" id="ARBA00022705"/>
    </source>
</evidence>
<keyword evidence="2" id="KW-0639">Primosome</keyword>
<evidence type="ECO:0000256" key="11">
    <source>
        <dbReference type="ARBA" id="ARBA00048954"/>
    </source>
</evidence>
<dbReference type="PANTHER" id="PTHR30153">
    <property type="entry name" value="REPLICATIVE DNA HELICASE DNAB"/>
    <property type="match status" value="1"/>
</dbReference>
<dbReference type="InterPro" id="IPR036185">
    <property type="entry name" value="DNA_heli_DnaB-like_N_sf"/>
</dbReference>
<evidence type="ECO:0000256" key="10">
    <source>
        <dbReference type="ARBA" id="ARBA00044969"/>
    </source>
</evidence>
<dbReference type="Pfam" id="PF03796">
    <property type="entry name" value="DnaB_C"/>
    <property type="match status" value="1"/>
</dbReference>
<keyword evidence="7" id="KW-0067">ATP-binding</keyword>
<keyword evidence="3" id="KW-0235">DNA replication</keyword>
<dbReference type="Gene3D" id="3.40.50.300">
    <property type="entry name" value="P-loop containing nucleotide triphosphate hydrolases"/>
    <property type="match status" value="1"/>
</dbReference>
<comment type="catalytic activity">
    <reaction evidence="11">
        <text>ATP + H2O = ADP + phosphate + H(+)</text>
        <dbReference type="Rhea" id="RHEA:13065"/>
        <dbReference type="ChEBI" id="CHEBI:15377"/>
        <dbReference type="ChEBI" id="CHEBI:15378"/>
        <dbReference type="ChEBI" id="CHEBI:30616"/>
        <dbReference type="ChEBI" id="CHEBI:43474"/>
        <dbReference type="ChEBI" id="CHEBI:456216"/>
        <dbReference type="EC" id="5.6.2.3"/>
    </reaction>
</comment>
<feature type="domain" description="SF4 helicase" evidence="13">
    <location>
        <begin position="181"/>
        <end position="455"/>
    </location>
</feature>
<dbReference type="SUPFAM" id="SSF48024">
    <property type="entry name" value="N-terminal domain of DnaB helicase"/>
    <property type="match status" value="1"/>
</dbReference>
<evidence type="ECO:0000256" key="9">
    <source>
        <dbReference type="ARBA" id="ARBA00023235"/>
    </source>
</evidence>
<evidence type="ECO:0000313" key="15">
    <source>
        <dbReference type="Proteomes" id="UP000824055"/>
    </source>
</evidence>
<evidence type="ECO:0000256" key="4">
    <source>
        <dbReference type="ARBA" id="ARBA00022741"/>
    </source>
</evidence>
<dbReference type="EMBL" id="DXBE01000026">
    <property type="protein sequence ID" value="HIZ68877.1"/>
    <property type="molecule type" value="Genomic_DNA"/>
</dbReference>
<keyword evidence="9" id="KW-0413">Isomerase</keyword>
<feature type="compositionally biased region" description="Basic residues" evidence="12">
    <location>
        <begin position="469"/>
        <end position="479"/>
    </location>
</feature>